<feature type="transmembrane region" description="Helical" evidence="6">
    <location>
        <begin position="471"/>
        <end position="492"/>
    </location>
</feature>
<comment type="subcellular location">
    <subcellularLocation>
        <location evidence="1">Membrane</location>
        <topology evidence="1">Multi-pass membrane protein</topology>
    </subcellularLocation>
</comment>
<feature type="transmembrane region" description="Helical" evidence="6">
    <location>
        <begin position="102"/>
        <end position="122"/>
    </location>
</feature>
<dbReference type="NCBIfam" id="TIGR00797">
    <property type="entry name" value="matE"/>
    <property type="match status" value="1"/>
</dbReference>
<dbReference type="InterPro" id="IPR044644">
    <property type="entry name" value="DinF-like"/>
</dbReference>
<dbReference type="Proteomes" id="UP000747399">
    <property type="component" value="Unassembled WGS sequence"/>
</dbReference>
<evidence type="ECO:0000313" key="8">
    <source>
        <dbReference type="EMBL" id="GIL64656.1"/>
    </source>
</evidence>
<feature type="transmembrane region" description="Helical" evidence="6">
    <location>
        <begin position="253"/>
        <end position="273"/>
    </location>
</feature>
<evidence type="ECO:0000256" key="7">
    <source>
        <dbReference type="SAM" id="MobiDB-lite"/>
    </source>
</evidence>
<dbReference type="GO" id="GO:0015297">
    <property type="term" value="F:antiporter activity"/>
    <property type="evidence" value="ECO:0007669"/>
    <property type="project" value="InterPro"/>
</dbReference>
<evidence type="ECO:0000256" key="3">
    <source>
        <dbReference type="ARBA" id="ARBA00022692"/>
    </source>
</evidence>
<comment type="caution">
    <text evidence="6">Lacks conserved residue(s) required for the propagation of feature annotation.</text>
</comment>
<feature type="transmembrane region" description="Helical" evidence="6">
    <location>
        <begin position="142"/>
        <end position="161"/>
    </location>
</feature>
<feature type="transmembrane region" description="Helical" evidence="6">
    <location>
        <begin position="228"/>
        <end position="246"/>
    </location>
</feature>
<evidence type="ECO:0000256" key="1">
    <source>
        <dbReference type="ARBA" id="ARBA00004141"/>
    </source>
</evidence>
<comment type="caution">
    <text evidence="8">The sequence shown here is derived from an EMBL/GenBank/DDBJ whole genome shotgun (WGS) entry which is preliminary data.</text>
</comment>
<evidence type="ECO:0000313" key="9">
    <source>
        <dbReference type="Proteomes" id="UP000747399"/>
    </source>
</evidence>
<feature type="transmembrane region" description="Helical" evidence="6">
    <location>
        <begin position="435"/>
        <end position="459"/>
    </location>
</feature>
<organism evidence="8 9">
    <name type="scientific">Volvox africanus</name>
    <dbReference type="NCBI Taxonomy" id="51714"/>
    <lineage>
        <taxon>Eukaryota</taxon>
        <taxon>Viridiplantae</taxon>
        <taxon>Chlorophyta</taxon>
        <taxon>core chlorophytes</taxon>
        <taxon>Chlorophyceae</taxon>
        <taxon>CS clade</taxon>
        <taxon>Chlamydomonadales</taxon>
        <taxon>Volvocaceae</taxon>
        <taxon>Volvox</taxon>
    </lineage>
</organism>
<dbReference type="InterPro" id="IPR002528">
    <property type="entry name" value="MATE_fam"/>
</dbReference>
<gene>
    <name evidence="8" type="ORF">Vafri_18572</name>
</gene>
<keyword evidence="3 6" id="KW-0812">Transmembrane</keyword>
<feature type="transmembrane region" description="Helical" evidence="6">
    <location>
        <begin position="182"/>
        <end position="208"/>
    </location>
</feature>
<feature type="transmembrane region" description="Helical" evidence="6">
    <location>
        <begin position="279"/>
        <end position="303"/>
    </location>
</feature>
<dbReference type="PANTHER" id="PTHR42893">
    <property type="entry name" value="PROTEIN DETOXIFICATION 44, CHLOROPLASTIC-RELATED"/>
    <property type="match status" value="1"/>
</dbReference>
<keyword evidence="9" id="KW-1185">Reference proteome</keyword>
<comment type="similarity">
    <text evidence="2 6">Belongs to the multi antimicrobial extrusion (MATE) (TC 2.A.66.1) family.</text>
</comment>
<evidence type="ECO:0000256" key="5">
    <source>
        <dbReference type="ARBA" id="ARBA00023136"/>
    </source>
</evidence>
<dbReference type="GO" id="GO:0016020">
    <property type="term" value="C:membrane"/>
    <property type="evidence" value="ECO:0007669"/>
    <property type="project" value="UniProtKB-SubCell"/>
</dbReference>
<dbReference type="PANTHER" id="PTHR42893:SF46">
    <property type="entry name" value="PROTEIN DETOXIFICATION 44, CHLOROPLASTIC"/>
    <property type="match status" value="1"/>
</dbReference>
<name>A0A8J4F8I5_9CHLO</name>
<feature type="transmembrane region" description="Helical" evidence="6">
    <location>
        <begin position="400"/>
        <end position="429"/>
    </location>
</feature>
<proteinExistence type="inferred from homology"/>
<dbReference type="AlphaFoldDB" id="A0A8J4F8I5"/>
<accession>A0A8J4F8I5</accession>
<reference evidence="8" key="1">
    <citation type="journal article" date="2021" name="Proc. Natl. Acad. Sci. U.S.A.">
        <title>Three genomes in the algal genus Volvox reveal the fate of a haploid sex-determining region after a transition to homothallism.</title>
        <authorList>
            <person name="Yamamoto K."/>
            <person name="Hamaji T."/>
            <person name="Kawai-Toyooka H."/>
            <person name="Matsuzaki R."/>
            <person name="Takahashi F."/>
            <person name="Nishimura Y."/>
            <person name="Kawachi M."/>
            <person name="Noguchi H."/>
            <person name="Minakuchi Y."/>
            <person name="Umen J.G."/>
            <person name="Toyoda A."/>
            <person name="Nozaki H."/>
        </authorList>
    </citation>
    <scope>NUCLEOTIDE SEQUENCE</scope>
    <source>
        <strain evidence="8">NIES-3780</strain>
    </source>
</reference>
<keyword evidence="5 6" id="KW-0472">Membrane</keyword>
<evidence type="ECO:0000256" key="6">
    <source>
        <dbReference type="RuleBase" id="RU004914"/>
    </source>
</evidence>
<sequence length="699" mass="72288">MLNCALCRGPNSAPALMCFVNVESLPLGLHLPNVLPARSFRRRRRGFLTPRIQGLRHALSRNPYLAPAAATATSVFAEEVSLAVRLKLRLQQLKASPYDKEIWAVALPALVAMLLEPVMNAINAGLVGHLGTQQLSAVSLGSLAVSFCTFFYTFLLFLTVPEIAAAVVKRNDEEVSCIVARSLWIAVICGFSSAAAMFLGAEAIVGMLRPPEAAVAEFATDYIKIRSLGIPVVLLGFVATAVFRGFKDTRTPLFGALVSATINLGLNVLFLYVLRMGVVGTAVATTVAQCVSCALLLGALLGGGKVQPRHLSRPPPLAALLPTLKLGAVLGARNMISFGMVIYASALSIRLGSTHQASFEVLRQMWLLAIQFFECLNVATQALCASYLGKEDRVTAKSLLNRLLTLGVGVGAMSGAAVWFLHVPFIAFFTRDPVVVAHVLAALPMLCVFFPIDAAAAIMDGSLLAAKQSNYMSAVQIAGSVVQYFVLAYLAAAGNINSLTVWSALKILIVCRVVGGVVRNYYSPKSGYKSPAVVAAVSPAVTAEVAVSQRAATDVPPAGVVAATVSPPPQPAVPPGDEELRAELAAVPAAPATATGAPSPSVLQSIEDDMMVLAFAACTSATDMNPDMLSLKRRQTAVSNGAAATAAYRISTGIGNGDTSSGTPGANSTYGGEGGGGSSAAGASAAAAAGASNTSAAAG</sequence>
<evidence type="ECO:0000256" key="2">
    <source>
        <dbReference type="ARBA" id="ARBA00010199"/>
    </source>
</evidence>
<evidence type="ECO:0000256" key="4">
    <source>
        <dbReference type="ARBA" id="ARBA00022989"/>
    </source>
</evidence>
<dbReference type="EMBL" id="BNCO01000068">
    <property type="protein sequence ID" value="GIL64656.1"/>
    <property type="molecule type" value="Genomic_DNA"/>
</dbReference>
<feature type="region of interest" description="Disordered" evidence="7">
    <location>
        <begin position="652"/>
        <end position="684"/>
    </location>
</feature>
<dbReference type="CDD" id="cd13136">
    <property type="entry name" value="MATE_DinF_like"/>
    <property type="match status" value="1"/>
</dbReference>
<dbReference type="GO" id="GO:0042910">
    <property type="term" value="F:xenobiotic transmembrane transporter activity"/>
    <property type="evidence" value="ECO:0007669"/>
    <property type="project" value="InterPro"/>
</dbReference>
<protein>
    <recommendedName>
        <fullName evidence="6">Protein DETOXIFICATION</fullName>
    </recommendedName>
    <alternativeName>
        <fullName evidence="6">Multidrug and toxic compound extrusion protein</fullName>
    </alternativeName>
</protein>
<keyword evidence="4 6" id="KW-1133">Transmembrane helix</keyword>
<dbReference type="Pfam" id="PF01554">
    <property type="entry name" value="MatE"/>
    <property type="match status" value="2"/>
</dbReference>